<organism evidence="2 3">
    <name type="scientific">Daphnia pulex</name>
    <name type="common">Water flea</name>
    <dbReference type="NCBI Taxonomy" id="6669"/>
    <lineage>
        <taxon>Eukaryota</taxon>
        <taxon>Metazoa</taxon>
        <taxon>Ecdysozoa</taxon>
        <taxon>Arthropoda</taxon>
        <taxon>Crustacea</taxon>
        <taxon>Branchiopoda</taxon>
        <taxon>Diplostraca</taxon>
        <taxon>Cladocera</taxon>
        <taxon>Anomopoda</taxon>
        <taxon>Daphniidae</taxon>
        <taxon>Daphnia</taxon>
    </lineage>
</organism>
<evidence type="ECO:0000313" key="2">
    <source>
        <dbReference type="EMBL" id="EFX70185.1"/>
    </source>
</evidence>
<protein>
    <submittedName>
        <fullName evidence="2">Uncharacterized protein</fullName>
    </submittedName>
</protein>
<dbReference type="HOGENOM" id="CLU_2887977_0_0_1"/>
<feature type="region of interest" description="Disordered" evidence="1">
    <location>
        <begin position="32"/>
        <end position="63"/>
    </location>
</feature>
<dbReference type="Proteomes" id="UP000000305">
    <property type="component" value="Unassembled WGS sequence"/>
</dbReference>
<proteinExistence type="predicted"/>
<evidence type="ECO:0000313" key="3">
    <source>
        <dbReference type="Proteomes" id="UP000000305"/>
    </source>
</evidence>
<sequence>MAERSKAPVWRTSAKGRGLVTKKARFTQTLSSSKLKESAVDQSTGSSAQRYHLVKEILSGNNK</sequence>
<dbReference type="AlphaFoldDB" id="E9HDN9"/>
<gene>
    <name evidence="2" type="ORF">DAPPUDRAFT_328430</name>
</gene>
<name>E9HDN9_DAPPU</name>
<dbReference type="KEGG" id="dpx:DAPPUDRAFT_328430"/>
<feature type="compositionally biased region" description="Polar residues" evidence="1">
    <location>
        <begin position="40"/>
        <end position="49"/>
    </location>
</feature>
<evidence type="ECO:0000256" key="1">
    <source>
        <dbReference type="SAM" id="MobiDB-lite"/>
    </source>
</evidence>
<dbReference type="EMBL" id="GL732624">
    <property type="protein sequence ID" value="EFX70185.1"/>
    <property type="molecule type" value="Genomic_DNA"/>
</dbReference>
<reference evidence="2 3" key="1">
    <citation type="journal article" date="2011" name="Science">
        <title>The ecoresponsive genome of Daphnia pulex.</title>
        <authorList>
            <person name="Colbourne J.K."/>
            <person name="Pfrender M.E."/>
            <person name="Gilbert D."/>
            <person name="Thomas W.K."/>
            <person name="Tucker A."/>
            <person name="Oakley T.H."/>
            <person name="Tokishita S."/>
            <person name="Aerts A."/>
            <person name="Arnold G.J."/>
            <person name="Basu M.K."/>
            <person name="Bauer D.J."/>
            <person name="Caceres C.E."/>
            <person name="Carmel L."/>
            <person name="Casola C."/>
            <person name="Choi J.H."/>
            <person name="Detter J.C."/>
            <person name="Dong Q."/>
            <person name="Dusheyko S."/>
            <person name="Eads B.D."/>
            <person name="Frohlich T."/>
            <person name="Geiler-Samerotte K.A."/>
            <person name="Gerlach D."/>
            <person name="Hatcher P."/>
            <person name="Jogdeo S."/>
            <person name="Krijgsveld J."/>
            <person name="Kriventseva E.V."/>
            <person name="Kultz D."/>
            <person name="Laforsch C."/>
            <person name="Lindquist E."/>
            <person name="Lopez J."/>
            <person name="Manak J.R."/>
            <person name="Muller J."/>
            <person name="Pangilinan J."/>
            <person name="Patwardhan R.P."/>
            <person name="Pitluck S."/>
            <person name="Pritham E.J."/>
            <person name="Rechtsteiner A."/>
            <person name="Rho M."/>
            <person name="Rogozin I.B."/>
            <person name="Sakarya O."/>
            <person name="Salamov A."/>
            <person name="Schaack S."/>
            <person name="Shapiro H."/>
            <person name="Shiga Y."/>
            <person name="Skalitzky C."/>
            <person name="Smith Z."/>
            <person name="Souvorov A."/>
            <person name="Sung W."/>
            <person name="Tang Z."/>
            <person name="Tsuchiya D."/>
            <person name="Tu H."/>
            <person name="Vos H."/>
            <person name="Wang M."/>
            <person name="Wolf Y.I."/>
            <person name="Yamagata H."/>
            <person name="Yamada T."/>
            <person name="Ye Y."/>
            <person name="Shaw J.R."/>
            <person name="Andrews J."/>
            <person name="Crease T.J."/>
            <person name="Tang H."/>
            <person name="Lucas S.M."/>
            <person name="Robertson H.M."/>
            <person name="Bork P."/>
            <person name="Koonin E.V."/>
            <person name="Zdobnov E.M."/>
            <person name="Grigoriev I.V."/>
            <person name="Lynch M."/>
            <person name="Boore J.L."/>
        </authorList>
    </citation>
    <scope>NUCLEOTIDE SEQUENCE [LARGE SCALE GENOMIC DNA]</scope>
</reference>
<dbReference type="InParanoid" id="E9HDN9"/>
<keyword evidence="3" id="KW-1185">Reference proteome</keyword>
<accession>E9HDN9</accession>